<dbReference type="AlphaFoldDB" id="A0A765T786"/>
<dbReference type="Pfam" id="PF23700">
    <property type="entry name" value="YsdD"/>
    <property type="match status" value="1"/>
</dbReference>
<evidence type="ECO:0000256" key="1">
    <source>
        <dbReference type="SAM" id="MobiDB-lite"/>
    </source>
</evidence>
<sequence length="26" mass="3075">MTTDKNWLNRSNKDPGRSLRFTLQPV</sequence>
<proteinExistence type="predicted"/>
<dbReference type="EMBL" id="DAAYTU010000018">
    <property type="protein sequence ID" value="HAG5771351.1"/>
    <property type="molecule type" value="Genomic_DNA"/>
</dbReference>
<reference evidence="2" key="2">
    <citation type="submission" date="2020-02" db="EMBL/GenBank/DDBJ databases">
        <authorList>
            <consortium name="NCBI Pathogen Detection Project"/>
        </authorList>
    </citation>
    <scope>NUCLEOTIDE SEQUENCE</scope>
    <source>
        <strain evidence="2">1839</strain>
    </source>
</reference>
<comment type="caution">
    <text evidence="2">The sequence shown here is derived from an EMBL/GenBank/DDBJ whole genome shotgun (WGS) entry which is preliminary data.</text>
</comment>
<dbReference type="InterPro" id="IPR057804">
    <property type="entry name" value="YsdD"/>
</dbReference>
<reference evidence="2" key="1">
    <citation type="journal article" date="2018" name="Genome Biol.">
        <title>SKESA: strategic k-mer extension for scrupulous assemblies.</title>
        <authorList>
            <person name="Souvorov A."/>
            <person name="Agarwala R."/>
            <person name="Lipman D.J."/>
        </authorList>
    </citation>
    <scope>NUCLEOTIDE SEQUENCE [LARGE SCALE GENOMIC DNA]</scope>
    <source>
        <strain evidence="2">1839</strain>
    </source>
</reference>
<organism evidence="2">
    <name type="scientific">Escherichia coli</name>
    <dbReference type="NCBI Taxonomy" id="562"/>
    <lineage>
        <taxon>Bacteria</taxon>
        <taxon>Pseudomonadati</taxon>
        <taxon>Pseudomonadota</taxon>
        <taxon>Gammaproteobacteria</taxon>
        <taxon>Enterobacterales</taxon>
        <taxon>Enterobacteriaceae</taxon>
        <taxon>Escherichia</taxon>
    </lineage>
</organism>
<accession>A0A765T786</accession>
<feature type="region of interest" description="Disordered" evidence="1">
    <location>
        <begin position="1"/>
        <end position="26"/>
    </location>
</feature>
<name>A0A765T786_ECOLX</name>
<feature type="compositionally biased region" description="Polar residues" evidence="1">
    <location>
        <begin position="1"/>
        <end position="10"/>
    </location>
</feature>
<gene>
    <name evidence="2" type="ORF">GGB84_003043</name>
</gene>
<evidence type="ECO:0000313" key="2">
    <source>
        <dbReference type="EMBL" id="HAG5771351.1"/>
    </source>
</evidence>
<protein>
    <submittedName>
        <fullName evidence="2">Uncharacterized protein</fullName>
    </submittedName>
</protein>